<dbReference type="RefSeq" id="WP_147140567.1">
    <property type="nucleotide sequence ID" value="NZ_BAABIJ010000002.1"/>
</dbReference>
<evidence type="ECO:0000313" key="1">
    <source>
        <dbReference type="EMBL" id="TWJ13007.1"/>
    </source>
</evidence>
<dbReference type="EMBL" id="VLLL01000006">
    <property type="protein sequence ID" value="TWJ13007.1"/>
    <property type="molecule type" value="Genomic_DNA"/>
</dbReference>
<keyword evidence="2" id="KW-1185">Reference proteome</keyword>
<sequence>MPGNRVKVWLSPAVRRHVERAAATSGLDLRTWAAHALLDAALGAAVEAERDDVELRRWNEFVSRAGREGARTEVPGGPGPMPRGTVCTVDGWPGDVVVYEDAAAMPPTWRPGVEALLIPVMSSGGAFGVPLTEDDPIRGHLRVGGMAAVPRAAVSATASRLGQLTCRRLYEETVLQSKWRAWAYRHRR</sequence>
<evidence type="ECO:0000313" key="2">
    <source>
        <dbReference type="Proteomes" id="UP000321617"/>
    </source>
</evidence>
<reference evidence="1 2" key="1">
    <citation type="journal article" date="2013" name="Stand. Genomic Sci.">
        <title>Genomic Encyclopedia of Type Strains, Phase I: The one thousand microbial genomes (KMG-I) project.</title>
        <authorList>
            <person name="Kyrpides N.C."/>
            <person name="Woyke T."/>
            <person name="Eisen J.A."/>
            <person name="Garrity G."/>
            <person name="Lilburn T.G."/>
            <person name="Beck B.J."/>
            <person name="Whitman W.B."/>
            <person name="Hugenholtz P."/>
            <person name="Klenk H.P."/>
        </authorList>
    </citation>
    <scope>NUCLEOTIDE SEQUENCE [LARGE SCALE GENOMIC DNA]</scope>
    <source>
        <strain evidence="1 2">DSM 45044</strain>
    </source>
</reference>
<comment type="caution">
    <text evidence="1">The sequence shown here is derived from an EMBL/GenBank/DDBJ whole genome shotgun (WGS) entry which is preliminary data.</text>
</comment>
<protein>
    <submittedName>
        <fullName evidence="1">Uncharacterized protein</fullName>
    </submittedName>
</protein>
<dbReference type="Proteomes" id="UP000321617">
    <property type="component" value="Unassembled WGS sequence"/>
</dbReference>
<name>A0A562V5D0_9ACTN</name>
<organism evidence="1 2">
    <name type="scientific">Stackebrandtia albiflava</name>
    <dbReference type="NCBI Taxonomy" id="406432"/>
    <lineage>
        <taxon>Bacteria</taxon>
        <taxon>Bacillati</taxon>
        <taxon>Actinomycetota</taxon>
        <taxon>Actinomycetes</taxon>
        <taxon>Glycomycetales</taxon>
        <taxon>Glycomycetaceae</taxon>
        <taxon>Stackebrandtia</taxon>
    </lineage>
</organism>
<gene>
    <name evidence="1" type="ORF">LX16_3774</name>
</gene>
<dbReference type="AlphaFoldDB" id="A0A562V5D0"/>
<proteinExistence type="predicted"/>
<accession>A0A562V5D0</accession>